<dbReference type="Pfam" id="PF13263">
    <property type="entry name" value="PHP_C"/>
    <property type="match status" value="1"/>
</dbReference>
<dbReference type="SUPFAM" id="SSF89550">
    <property type="entry name" value="PHP domain-like"/>
    <property type="match status" value="1"/>
</dbReference>
<reference evidence="2" key="1">
    <citation type="submission" date="2018-05" db="EMBL/GenBank/DDBJ databases">
        <authorList>
            <person name="Lanie J.A."/>
            <person name="Ng W.-L."/>
            <person name="Kazmierczak K.M."/>
            <person name="Andrzejewski T.M."/>
            <person name="Davidsen T.M."/>
            <person name="Wayne K.J."/>
            <person name="Tettelin H."/>
            <person name="Glass J.I."/>
            <person name="Rusch D."/>
            <person name="Podicherti R."/>
            <person name="Tsui H.-C.T."/>
            <person name="Winkler M.E."/>
        </authorList>
    </citation>
    <scope>NUCLEOTIDE SEQUENCE</scope>
</reference>
<dbReference type="GO" id="GO:0035312">
    <property type="term" value="F:5'-3' DNA exonuclease activity"/>
    <property type="evidence" value="ECO:0007669"/>
    <property type="project" value="TreeGrafter"/>
</dbReference>
<name>A0A381SQG6_9ZZZZ</name>
<dbReference type="CDD" id="cd07432">
    <property type="entry name" value="PHP_HisPPase"/>
    <property type="match status" value="1"/>
</dbReference>
<dbReference type="Gene3D" id="3.20.20.140">
    <property type="entry name" value="Metal-dependent hydrolases"/>
    <property type="match status" value="1"/>
</dbReference>
<evidence type="ECO:0000259" key="1">
    <source>
        <dbReference type="SMART" id="SM00481"/>
    </source>
</evidence>
<feature type="domain" description="Polymerase/histidinol phosphatase N-terminal" evidence="1">
    <location>
        <begin position="3"/>
        <end position="70"/>
    </location>
</feature>
<dbReference type="GO" id="GO:0004534">
    <property type="term" value="F:5'-3' RNA exonuclease activity"/>
    <property type="evidence" value="ECO:0007669"/>
    <property type="project" value="TreeGrafter"/>
</dbReference>
<evidence type="ECO:0000313" key="2">
    <source>
        <dbReference type="EMBL" id="SVA05558.1"/>
    </source>
</evidence>
<dbReference type="PANTHER" id="PTHR42924">
    <property type="entry name" value="EXONUCLEASE"/>
    <property type="match status" value="1"/>
</dbReference>
<dbReference type="Pfam" id="PF02811">
    <property type="entry name" value="PHP"/>
    <property type="match status" value="1"/>
</dbReference>
<dbReference type="EMBL" id="UINC01003352">
    <property type="protein sequence ID" value="SVA05558.1"/>
    <property type="molecule type" value="Genomic_DNA"/>
</dbReference>
<dbReference type="InterPro" id="IPR052018">
    <property type="entry name" value="PHP_domain"/>
</dbReference>
<dbReference type="PANTHER" id="PTHR42924:SF3">
    <property type="entry name" value="POLYMERASE_HISTIDINOL PHOSPHATASE N-TERMINAL DOMAIN-CONTAINING PROTEIN"/>
    <property type="match status" value="1"/>
</dbReference>
<sequence>MLIDIHTHTYPTSDDSTLTPEELITRAKLIGLDGVCLTDHDGFWNPSEVEKLGKDNDFLVIPGCEVTTEEGHLLVYGLTEYIFGMHKSTFVKDLVDEAGGAIVVAHPYRRVYRETAPQDKTSYSEMIRRGLRNEVFGMVDGIEIRNGRGTEKENEFSGNLAKELKMPGTGASDAHKLSDIGTYATEFYDKITGLDDLIVSIKSGRYDARKLDIHPV</sequence>
<organism evidence="2">
    <name type="scientific">marine metagenome</name>
    <dbReference type="NCBI Taxonomy" id="408172"/>
    <lineage>
        <taxon>unclassified sequences</taxon>
        <taxon>metagenomes</taxon>
        <taxon>ecological metagenomes</taxon>
    </lineage>
</organism>
<dbReference type="InterPro" id="IPR016195">
    <property type="entry name" value="Pol/histidinol_Pase-like"/>
</dbReference>
<protein>
    <recommendedName>
        <fullName evidence="1">Polymerase/histidinol phosphatase N-terminal domain-containing protein</fullName>
    </recommendedName>
</protein>
<gene>
    <name evidence="2" type="ORF">METZ01_LOCUS58412</name>
</gene>
<dbReference type="InterPro" id="IPR003141">
    <property type="entry name" value="Pol/His_phosphatase_N"/>
</dbReference>
<proteinExistence type="predicted"/>
<dbReference type="InterPro" id="IPR004013">
    <property type="entry name" value="PHP_dom"/>
</dbReference>
<accession>A0A381SQG6</accession>
<dbReference type="AlphaFoldDB" id="A0A381SQG6"/>
<dbReference type="SMART" id="SM00481">
    <property type="entry name" value="POLIIIAc"/>
    <property type="match status" value="1"/>
</dbReference>